<keyword evidence="1" id="KW-1133">Transmembrane helix</keyword>
<organism evidence="2 3">
    <name type="scientific">Gymnopus androsaceus JB14</name>
    <dbReference type="NCBI Taxonomy" id="1447944"/>
    <lineage>
        <taxon>Eukaryota</taxon>
        <taxon>Fungi</taxon>
        <taxon>Dikarya</taxon>
        <taxon>Basidiomycota</taxon>
        <taxon>Agaricomycotina</taxon>
        <taxon>Agaricomycetes</taxon>
        <taxon>Agaricomycetidae</taxon>
        <taxon>Agaricales</taxon>
        <taxon>Marasmiineae</taxon>
        <taxon>Omphalotaceae</taxon>
        <taxon>Gymnopus</taxon>
    </lineage>
</organism>
<gene>
    <name evidence="2" type="ORF">BT96DRAFT_806763</name>
</gene>
<accession>A0A6A4IF86</accession>
<feature type="transmembrane region" description="Helical" evidence="1">
    <location>
        <begin position="181"/>
        <end position="202"/>
    </location>
</feature>
<feature type="transmembrane region" description="Helical" evidence="1">
    <location>
        <begin position="142"/>
        <end position="161"/>
    </location>
</feature>
<feature type="transmembrane region" description="Helical" evidence="1">
    <location>
        <begin position="223"/>
        <end position="246"/>
    </location>
</feature>
<feature type="transmembrane region" description="Helical" evidence="1">
    <location>
        <begin position="60"/>
        <end position="82"/>
    </location>
</feature>
<dbReference type="OrthoDB" id="3245627at2759"/>
<protein>
    <submittedName>
        <fullName evidence="2">Uncharacterized protein</fullName>
    </submittedName>
</protein>
<reference evidence="2" key="1">
    <citation type="journal article" date="2019" name="Environ. Microbiol.">
        <title>Fungal ecological strategies reflected in gene transcription - a case study of two litter decomposers.</title>
        <authorList>
            <person name="Barbi F."/>
            <person name="Kohler A."/>
            <person name="Barry K."/>
            <person name="Baskaran P."/>
            <person name="Daum C."/>
            <person name="Fauchery L."/>
            <person name="Ihrmark K."/>
            <person name="Kuo A."/>
            <person name="LaButti K."/>
            <person name="Lipzen A."/>
            <person name="Morin E."/>
            <person name="Grigoriev I.V."/>
            <person name="Henrissat B."/>
            <person name="Lindahl B."/>
            <person name="Martin F."/>
        </authorList>
    </citation>
    <scope>NUCLEOTIDE SEQUENCE</scope>
    <source>
        <strain evidence="2">JB14</strain>
    </source>
</reference>
<keyword evidence="3" id="KW-1185">Reference proteome</keyword>
<feature type="transmembrane region" description="Helical" evidence="1">
    <location>
        <begin position="20"/>
        <end position="39"/>
    </location>
</feature>
<evidence type="ECO:0000313" key="3">
    <source>
        <dbReference type="Proteomes" id="UP000799118"/>
    </source>
</evidence>
<keyword evidence="1" id="KW-0472">Membrane</keyword>
<keyword evidence="1" id="KW-0812">Transmembrane</keyword>
<evidence type="ECO:0000313" key="2">
    <source>
        <dbReference type="EMBL" id="KAE9409311.1"/>
    </source>
</evidence>
<sequence>MSTTNSFDTPSELTFERSLYIGGQITGILYGIQLVVYCLSCRLLLRTNSSSSTGRSGANFYIIYGAVLLILWTIALACNAVFGQNSWIDHRDVQGGPAAYIGENISAVYNTVGTTAGVMLNFLGDGLLIYRCYIIWNSWKVIVFPIIIYLGGLSMSVLLIFESAQPGANFFVGHAVDFGIPYVSLTISLNIIVTALICGRLLSLRKDVGKILGPSHAKMYTSIIAILVESAALFTVFGIVYVVVYARKSQTSIALVQVWGDFCAISPQMIILRIAMGQGWTKDTVGQLTSPTMFTKNSDIDPEKGERFFDLQKANSSIGTAA</sequence>
<dbReference type="EMBL" id="ML769388">
    <property type="protein sequence ID" value="KAE9409311.1"/>
    <property type="molecule type" value="Genomic_DNA"/>
</dbReference>
<dbReference type="AlphaFoldDB" id="A0A6A4IF86"/>
<feature type="transmembrane region" description="Helical" evidence="1">
    <location>
        <begin position="107"/>
        <end position="130"/>
    </location>
</feature>
<dbReference type="Proteomes" id="UP000799118">
    <property type="component" value="Unassembled WGS sequence"/>
</dbReference>
<proteinExistence type="predicted"/>
<name>A0A6A4IF86_9AGAR</name>
<evidence type="ECO:0000256" key="1">
    <source>
        <dbReference type="SAM" id="Phobius"/>
    </source>
</evidence>